<name>A0A6J6YLX8_9ZZZZ</name>
<dbReference type="EMBL" id="CAFAAR010000112">
    <property type="protein sequence ID" value="CAB4809485.1"/>
    <property type="molecule type" value="Genomic_DNA"/>
</dbReference>
<dbReference type="EMBL" id="CAEZXT010000081">
    <property type="protein sequence ID" value="CAB4705114.1"/>
    <property type="molecule type" value="Genomic_DNA"/>
</dbReference>
<gene>
    <name evidence="1" type="ORF">UFOPK2589_01045</name>
    <name evidence="2" type="ORF">UFOPK3056_00954</name>
    <name evidence="3" type="ORF">UFOPK3916_00736</name>
</gene>
<evidence type="ECO:0000313" key="3">
    <source>
        <dbReference type="EMBL" id="CAB4975970.1"/>
    </source>
</evidence>
<accession>A0A6J6YLX8</accession>
<dbReference type="EMBL" id="CAFBOE010000058">
    <property type="protein sequence ID" value="CAB4975970.1"/>
    <property type="molecule type" value="Genomic_DNA"/>
</dbReference>
<organism evidence="2">
    <name type="scientific">freshwater metagenome</name>
    <dbReference type="NCBI Taxonomy" id="449393"/>
    <lineage>
        <taxon>unclassified sequences</taxon>
        <taxon>metagenomes</taxon>
        <taxon>ecological metagenomes</taxon>
    </lineage>
</organism>
<evidence type="ECO:0000313" key="1">
    <source>
        <dbReference type="EMBL" id="CAB4705114.1"/>
    </source>
</evidence>
<sequence length="96" mass="10414">MSINKNIVPKTSGRTISDFQFLAGTGVSKSSSSESGSKMLSIGVGVGKNLSLIVSKLRFTLNRNCFHLGGIKFATTREESNLWLRRALRALRSKPG</sequence>
<reference evidence="2" key="1">
    <citation type="submission" date="2020-05" db="EMBL/GenBank/DDBJ databases">
        <authorList>
            <person name="Chiriac C."/>
            <person name="Salcher M."/>
            <person name="Ghai R."/>
            <person name="Kavagutti S V."/>
        </authorList>
    </citation>
    <scope>NUCLEOTIDE SEQUENCE</scope>
</reference>
<dbReference type="AlphaFoldDB" id="A0A6J6YLX8"/>
<protein>
    <submittedName>
        <fullName evidence="2">Unannotated protein</fullName>
    </submittedName>
</protein>
<proteinExistence type="predicted"/>
<evidence type="ECO:0000313" key="2">
    <source>
        <dbReference type="EMBL" id="CAB4809485.1"/>
    </source>
</evidence>